<keyword evidence="2" id="KW-0540">Nuclease</keyword>
<organism evidence="2 3">
    <name type="scientific">Paraburkholderia phenazinium</name>
    <dbReference type="NCBI Taxonomy" id="60549"/>
    <lineage>
        <taxon>Bacteria</taxon>
        <taxon>Pseudomonadati</taxon>
        <taxon>Pseudomonadota</taxon>
        <taxon>Betaproteobacteria</taxon>
        <taxon>Burkholderiales</taxon>
        <taxon>Burkholderiaceae</taxon>
        <taxon>Paraburkholderia</taxon>
    </lineage>
</organism>
<proteinExistence type="predicted"/>
<dbReference type="Proteomes" id="UP000184693">
    <property type="component" value="Unassembled WGS sequence"/>
</dbReference>
<dbReference type="InterPro" id="IPR011335">
    <property type="entry name" value="Restrct_endonuc-II-like"/>
</dbReference>
<dbReference type="Pfam" id="PF08721">
    <property type="entry name" value="Tn7_Tnp_TnsA_C"/>
    <property type="match status" value="1"/>
</dbReference>
<accession>A0A1N6JN79</accession>
<dbReference type="InterPro" id="IPR011856">
    <property type="entry name" value="tRNA_endonuc-like_dom_sf"/>
</dbReference>
<keyword evidence="2" id="KW-0255">Endonuclease</keyword>
<dbReference type="EMBL" id="FSRM01000002">
    <property type="protein sequence ID" value="SIO45750.1"/>
    <property type="molecule type" value="Genomic_DNA"/>
</dbReference>
<gene>
    <name evidence="2" type="ORF">SAMN05444168_4702</name>
</gene>
<dbReference type="InterPro" id="IPR036388">
    <property type="entry name" value="WH-like_DNA-bd_sf"/>
</dbReference>
<evidence type="ECO:0000313" key="3">
    <source>
        <dbReference type="Proteomes" id="UP000184693"/>
    </source>
</evidence>
<reference evidence="2 3" key="1">
    <citation type="submission" date="2016-11" db="EMBL/GenBank/DDBJ databases">
        <authorList>
            <person name="Jaros S."/>
            <person name="Januszkiewicz K."/>
            <person name="Wedrychowicz H."/>
        </authorList>
    </citation>
    <scope>NUCLEOTIDE SEQUENCE [LARGE SCALE GENOMIC DNA]</scope>
    <source>
        <strain evidence="2 3">GAS86</strain>
    </source>
</reference>
<evidence type="ECO:0000313" key="2">
    <source>
        <dbReference type="EMBL" id="SIO45750.1"/>
    </source>
</evidence>
<sequence>MFGQSIRQRERLICRQACAQLRGMAYSPPLVVRELPKMGRVHRVACWRFGQRQFHLAADTEYATFLHEYFREGVMDIRERVPAELDRTVLIAARMGLKHPGGYGNPRVLLTDLVVTVDVEGRLADEAVKVRRSVSDPGPDTEIELAILSQYWEERGVRLFIVLSHGLNSVWARNLAWLYPAREYIERVGVSEAERHAQRIVLAELARSCHMSAGDACSAATRERGLVPGASMRAFRQLLATGQLLTNLRAPALWDQSPSSFVAVPRETAA</sequence>
<dbReference type="Gene3D" id="1.10.10.10">
    <property type="entry name" value="Winged helix-like DNA-binding domain superfamily/Winged helix DNA-binding domain"/>
    <property type="match status" value="1"/>
</dbReference>
<feature type="domain" description="TnsA endonuclease C-terminal" evidence="1">
    <location>
        <begin position="169"/>
        <end position="248"/>
    </location>
</feature>
<dbReference type="GO" id="GO:0004519">
    <property type="term" value="F:endonuclease activity"/>
    <property type="evidence" value="ECO:0007669"/>
    <property type="project" value="UniProtKB-KW"/>
</dbReference>
<protein>
    <submittedName>
        <fullName evidence="2">TnsA endonuclease C terminal</fullName>
    </submittedName>
</protein>
<dbReference type="InterPro" id="IPR014832">
    <property type="entry name" value="TnsA_C"/>
</dbReference>
<keyword evidence="2" id="KW-0378">Hydrolase</keyword>
<dbReference type="RefSeq" id="WP_074266774.1">
    <property type="nucleotide sequence ID" value="NZ_FSRM01000002.1"/>
</dbReference>
<evidence type="ECO:0000259" key="1">
    <source>
        <dbReference type="Pfam" id="PF08721"/>
    </source>
</evidence>
<name>A0A1N6JN79_9BURK</name>
<dbReference type="AlphaFoldDB" id="A0A1N6JN79"/>
<dbReference type="OrthoDB" id="5291587at2"/>
<dbReference type="SUPFAM" id="SSF52980">
    <property type="entry name" value="Restriction endonuclease-like"/>
    <property type="match status" value="1"/>
</dbReference>
<dbReference type="GO" id="GO:0003676">
    <property type="term" value="F:nucleic acid binding"/>
    <property type="evidence" value="ECO:0007669"/>
    <property type="project" value="InterPro"/>
</dbReference>
<dbReference type="Gene3D" id="3.40.1350.10">
    <property type="match status" value="1"/>
</dbReference>
<dbReference type="CDD" id="cd22362">
    <property type="entry name" value="TnsA_endonuclease-like"/>
    <property type="match status" value="1"/>
</dbReference>